<dbReference type="SUPFAM" id="SSF52172">
    <property type="entry name" value="CheY-like"/>
    <property type="match status" value="1"/>
</dbReference>
<reference evidence="3 4" key="1">
    <citation type="submission" date="2018-11" db="EMBL/GenBank/DDBJ databases">
        <title>Rufibacter latericius sp. nov., isolated from water in Baiyang Lake.</title>
        <authorList>
            <person name="Yang Y."/>
        </authorList>
    </citation>
    <scope>NUCLEOTIDE SEQUENCE [LARGE SCALE GENOMIC DNA]</scope>
    <source>
        <strain evidence="3 4">MCC P1</strain>
    </source>
</reference>
<keyword evidence="1" id="KW-0597">Phosphoprotein</keyword>
<dbReference type="PROSITE" id="PS50110">
    <property type="entry name" value="RESPONSE_REGULATORY"/>
    <property type="match status" value="1"/>
</dbReference>
<dbReference type="Proteomes" id="UP000271010">
    <property type="component" value="Unassembled WGS sequence"/>
</dbReference>
<dbReference type="InterPro" id="IPR001789">
    <property type="entry name" value="Sig_transdc_resp-reg_receiver"/>
</dbReference>
<evidence type="ECO:0000313" key="3">
    <source>
        <dbReference type="EMBL" id="RNI27577.1"/>
    </source>
</evidence>
<dbReference type="GO" id="GO:0000160">
    <property type="term" value="P:phosphorelay signal transduction system"/>
    <property type="evidence" value="ECO:0007669"/>
    <property type="project" value="InterPro"/>
</dbReference>
<organism evidence="3 4">
    <name type="scientific">Rufibacter immobilis</name>
    <dbReference type="NCBI Taxonomy" id="1348778"/>
    <lineage>
        <taxon>Bacteria</taxon>
        <taxon>Pseudomonadati</taxon>
        <taxon>Bacteroidota</taxon>
        <taxon>Cytophagia</taxon>
        <taxon>Cytophagales</taxon>
        <taxon>Hymenobacteraceae</taxon>
        <taxon>Rufibacter</taxon>
    </lineage>
</organism>
<dbReference type="InterPro" id="IPR052893">
    <property type="entry name" value="TCS_response_regulator"/>
</dbReference>
<evidence type="ECO:0000259" key="2">
    <source>
        <dbReference type="PROSITE" id="PS50110"/>
    </source>
</evidence>
<protein>
    <submittedName>
        <fullName evidence="3">Response regulator</fullName>
    </submittedName>
</protein>
<dbReference type="PANTHER" id="PTHR44520:SF2">
    <property type="entry name" value="RESPONSE REGULATOR RCP1"/>
    <property type="match status" value="1"/>
</dbReference>
<gene>
    <name evidence="3" type="ORF">EFA69_15750</name>
</gene>
<dbReference type="OrthoDB" id="1524091at2"/>
<dbReference type="PANTHER" id="PTHR44520">
    <property type="entry name" value="RESPONSE REGULATOR RCP1-RELATED"/>
    <property type="match status" value="1"/>
</dbReference>
<feature type="modified residue" description="4-aspartylphosphate" evidence="1">
    <location>
        <position position="64"/>
    </location>
</feature>
<dbReference type="SMART" id="SM00448">
    <property type="entry name" value="REC"/>
    <property type="match status" value="1"/>
</dbReference>
<dbReference type="Gene3D" id="3.40.50.2300">
    <property type="match status" value="1"/>
</dbReference>
<keyword evidence="4" id="KW-1185">Reference proteome</keyword>
<dbReference type="EMBL" id="RJJE01000017">
    <property type="protein sequence ID" value="RNI27577.1"/>
    <property type="molecule type" value="Genomic_DNA"/>
</dbReference>
<dbReference type="Pfam" id="PF00072">
    <property type="entry name" value="Response_reg"/>
    <property type="match status" value="1"/>
</dbReference>
<dbReference type="RefSeq" id="WP_123134045.1">
    <property type="nucleotide sequence ID" value="NZ_RJJE01000017.1"/>
</dbReference>
<dbReference type="InterPro" id="IPR011006">
    <property type="entry name" value="CheY-like_superfamily"/>
</dbReference>
<evidence type="ECO:0000313" key="4">
    <source>
        <dbReference type="Proteomes" id="UP000271010"/>
    </source>
</evidence>
<accession>A0A3M9MQV5</accession>
<comment type="caution">
    <text evidence="3">The sequence shown here is derived from an EMBL/GenBank/DDBJ whole genome shotgun (WGS) entry which is preliminary data.</text>
</comment>
<proteinExistence type="predicted"/>
<dbReference type="AlphaFoldDB" id="A0A3M9MQV5"/>
<sequence>MRSFNKVFLIDDDELHNFLCESIIRNHGFASSVSSFQWAEEALETLQKIALQEPASLPEIIFLDINIPGMNGWDFIEEFQKLPVTITQSCQLFVLSSVVDDKYGNYFPHSTVVRDYFSKPFTTDILDIIYDLHSEQQVG</sequence>
<feature type="domain" description="Response regulatory" evidence="2">
    <location>
        <begin position="6"/>
        <end position="134"/>
    </location>
</feature>
<evidence type="ECO:0000256" key="1">
    <source>
        <dbReference type="PROSITE-ProRule" id="PRU00169"/>
    </source>
</evidence>
<name>A0A3M9MQV5_9BACT</name>